<sequence length="127" mass="14057">MESKPSSFSEMVRQISLNCKNFSGLRMAGSVEAEDVSAIVTCLPMIKHLSLSKSYLAKEQLLGILNGCRELESVSVRDCIGFEADDEEILRKASGIKAFECEGSKLLDDYSGYETDECDPFYIHVMG</sequence>
<dbReference type="Gene3D" id="3.80.10.10">
    <property type="entry name" value="Ribonuclease Inhibitor"/>
    <property type="match status" value="1"/>
</dbReference>
<proteinExistence type="predicted"/>
<dbReference type="Proteomes" id="UP001327560">
    <property type="component" value="Chromosome 2"/>
</dbReference>
<evidence type="ECO:0000313" key="1">
    <source>
        <dbReference type="EMBL" id="WOK99537.1"/>
    </source>
</evidence>
<accession>A0AAQ3K0C6</accession>
<organism evidence="1 2">
    <name type="scientific">Canna indica</name>
    <name type="common">Indian-shot</name>
    <dbReference type="NCBI Taxonomy" id="4628"/>
    <lineage>
        <taxon>Eukaryota</taxon>
        <taxon>Viridiplantae</taxon>
        <taxon>Streptophyta</taxon>
        <taxon>Embryophyta</taxon>
        <taxon>Tracheophyta</taxon>
        <taxon>Spermatophyta</taxon>
        <taxon>Magnoliopsida</taxon>
        <taxon>Liliopsida</taxon>
        <taxon>Zingiberales</taxon>
        <taxon>Cannaceae</taxon>
        <taxon>Canna</taxon>
    </lineage>
</organism>
<evidence type="ECO:0000313" key="2">
    <source>
        <dbReference type="Proteomes" id="UP001327560"/>
    </source>
</evidence>
<dbReference type="PANTHER" id="PTHR38926:SF5">
    <property type="entry name" value="F-BOX AND LEUCINE-RICH REPEAT PROTEIN 6"/>
    <property type="match status" value="1"/>
</dbReference>
<dbReference type="InterPro" id="IPR032675">
    <property type="entry name" value="LRR_dom_sf"/>
</dbReference>
<reference evidence="1 2" key="1">
    <citation type="submission" date="2023-10" db="EMBL/GenBank/DDBJ databases">
        <title>Chromosome-scale genome assembly provides insights into flower coloration mechanisms of Canna indica.</title>
        <authorList>
            <person name="Li C."/>
        </authorList>
    </citation>
    <scope>NUCLEOTIDE SEQUENCE [LARGE SCALE GENOMIC DNA]</scope>
    <source>
        <tissue evidence="1">Flower</tissue>
    </source>
</reference>
<protein>
    <submittedName>
        <fullName evidence="1">F-box/LRR-repeat protein</fullName>
    </submittedName>
</protein>
<name>A0AAQ3K0C6_9LILI</name>
<dbReference type="EMBL" id="CP136891">
    <property type="protein sequence ID" value="WOK99537.1"/>
    <property type="molecule type" value="Genomic_DNA"/>
</dbReference>
<gene>
    <name evidence="1" type="ORF">Cni_G08249</name>
</gene>
<dbReference type="AlphaFoldDB" id="A0AAQ3K0C6"/>
<keyword evidence="2" id="KW-1185">Reference proteome</keyword>
<dbReference type="PANTHER" id="PTHR38926">
    <property type="entry name" value="F-BOX DOMAIN CONTAINING PROTEIN, EXPRESSED"/>
    <property type="match status" value="1"/>
</dbReference>
<dbReference type="SUPFAM" id="SSF52047">
    <property type="entry name" value="RNI-like"/>
    <property type="match status" value="1"/>
</dbReference>